<comment type="catalytic activity">
    <reaction evidence="5">
        <text>DNA(n) + a 2'-deoxyribonucleoside 5'-triphosphate = DNA(n+1) + diphosphate</text>
        <dbReference type="Rhea" id="RHEA:22508"/>
        <dbReference type="Rhea" id="RHEA-COMP:17339"/>
        <dbReference type="Rhea" id="RHEA-COMP:17340"/>
        <dbReference type="ChEBI" id="CHEBI:33019"/>
        <dbReference type="ChEBI" id="CHEBI:61560"/>
        <dbReference type="ChEBI" id="CHEBI:173112"/>
        <dbReference type="EC" id="2.7.7.7"/>
    </reaction>
</comment>
<dbReference type="InterPro" id="IPR012337">
    <property type="entry name" value="RNaseH-like_sf"/>
</dbReference>
<evidence type="ECO:0000256" key="2">
    <source>
        <dbReference type="ARBA" id="ARBA00022722"/>
    </source>
</evidence>
<evidence type="ECO:0000256" key="4">
    <source>
        <dbReference type="ARBA" id="ARBA00022839"/>
    </source>
</evidence>
<dbReference type="NCBIfam" id="TIGR00573">
    <property type="entry name" value="dnaq"/>
    <property type="match status" value="1"/>
</dbReference>
<keyword evidence="3" id="KW-0378">Hydrolase</keyword>
<dbReference type="InterPro" id="IPR036397">
    <property type="entry name" value="RNaseH_sf"/>
</dbReference>
<dbReference type="GO" id="GO:0008408">
    <property type="term" value="F:3'-5' exonuclease activity"/>
    <property type="evidence" value="ECO:0007669"/>
    <property type="project" value="TreeGrafter"/>
</dbReference>
<dbReference type="EMBL" id="CR378671">
    <property type="protein sequence ID" value="CAG20899.1"/>
    <property type="molecule type" value="Genomic_DNA"/>
</dbReference>
<evidence type="ECO:0000313" key="7">
    <source>
        <dbReference type="EMBL" id="CAG20899.1"/>
    </source>
</evidence>
<dbReference type="HOGENOM" id="CLU_047806_9_0_6"/>
<feature type="domain" description="Exonuclease" evidence="6">
    <location>
        <begin position="48"/>
        <end position="229"/>
    </location>
</feature>
<evidence type="ECO:0000256" key="3">
    <source>
        <dbReference type="ARBA" id="ARBA00022801"/>
    </source>
</evidence>
<dbReference type="Gene3D" id="3.30.420.10">
    <property type="entry name" value="Ribonuclease H-like superfamily/Ribonuclease H"/>
    <property type="match status" value="1"/>
</dbReference>
<dbReference type="InterPro" id="IPR013520">
    <property type="entry name" value="Ribonucl_H"/>
</dbReference>
<dbReference type="PANTHER" id="PTHR30231">
    <property type="entry name" value="DNA POLYMERASE III SUBUNIT EPSILON"/>
    <property type="match status" value="1"/>
</dbReference>
<evidence type="ECO:0000313" key="8">
    <source>
        <dbReference type="Proteomes" id="UP000000593"/>
    </source>
</evidence>
<dbReference type="GO" id="GO:0006260">
    <property type="term" value="P:DNA replication"/>
    <property type="evidence" value="ECO:0007669"/>
    <property type="project" value="InterPro"/>
</dbReference>
<dbReference type="CDD" id="cd06127">
    <property type="entry name" value="DEDDh"/>
    <property type="match status" value="1"/>
</dbReference>
<sequence>MMKRLFQTPSIDWTTRHANKQASAIHPFLKAFYSAPLVTGDMPLDEIEFVAMDFETTGLNAKKDGIITIGLVPFTLNRVYINRAQHWTVRPRQKLNEQSVVIHNITHNDILDAPDLSEVIEPVLAALAGRVVVVHYRRIEREFLDRALKARIKEGIEFPVIDTLELEAQIQQRLNGGFWNKLKGKKPQSVRLAQARKRYGLPAYTPHHALTDAIATAELLQAQIAYHYDAKKPIKDFWL</sequence>
<dbReference type="Pfam" id="PF00929">
    <property type="entry name" value="RNase_T"/>
    <property type="match status" value="1"/>
</dbReference>
<dbReference type="PANTHER" id="PTHR30231:SF4">
    <property type="entry name" value="PROTEIN NEN2"/>
    <property type="match status" value="1"/>
</dbReference>
<dbReference type="SUPFAM" id="SSF53098">
    <property type="entry name" value="Ribonuclease H-like"/>
    <property type="match status" value="1"/>
</dbReference>
<proteinExistence type="predicted"/>
<organism evidence="7 8">
    <name type="scientific">Photobacterium profundum (strain SS9)</name>
    <dbReference type="NCBI Taxonomy" id="298386"/>
    <lineage>
        <taxon>Bacteria</taxon>
        <taxon>Pseudomonadati</taxon>
        <taxon>Pseudomonadota</taxon>
        <taxon>Gammaproteobacteria</taxon>
        <taxon>Vibrionales</taxon>
        <taxon>Vibrionaceae</taxon>
        <taxon>Photobacterium</taxon>
    </lineage>
</organism>
<dbReference type="InterPro" id="IPR006054">
    <property type="entry name" value="DnaQ"/>
</dbReference>
<dbReference type="eggNOG" id="COG0847">
    <property type="taxonomic scope" value="Bacteria"/>
</dbReference>
<dbReference type="GO" id="GO:0005829">
    <property type="term" value="C:cytosol"/>
    <property type="evidence" value="ECO:0007669"/>
    <property type="project" value="TreeGrafter"/>
</dbReference>
<dbReference type="Proteomes" id="UP000000593">
    <property type="component" value="Chromosome 1"/>
</dbReference>
<dbReference type="GO" id="GO:0003677">
    <property type="term" value="F:DNA binding"/>
    <property type="evidence" value="ECO:0007669"/>
    <property type="project" value="InterPro"/>
</dbReference>
<keyword evidence="4" id="KW-0269">Exonuclease</keyword>
<gene>
    <name evidence="7" type="primary">SO2855</name>
    <name evidence="7" type="ordered locus">PBPRA2517</name>
</gene>
<dbReference type="AlphaFoldDB" id="Q6LP77"/>
<evidence type="ECO:0000256" key="5">
    <source>
        <dbReference type="ARBA" id="ARBA00049244"/>
    </source>
</evidence>
<keyword evidence="8" id="KW-1185">Reference proteome</keyword>
<dbReference type="EC" id="2.7.7.7" evidence="1"/>
<keyword evidence="2" id="KW-0540">Nuclease</keyword>
<dbReference type="GO" id="GO:0003887">
    <property type="term" value="F:DNA-directed DNA polymerase activity"/>
    <property type="evidence" value="ECO:0007669"/>
    <property type="project" value="UniProtKB-EC"/>
</dbReference>
<dbReference type="SMART" id="SM00479">
    <property type="entry name" value="EXOIII"/>
    <property type="match status" value="1"/>
</dbReference>
<evidence type="ECO:0000259" key="6">
    <source>
        <dbReference type="SMART" id="SM00479"/>
    </source>
</evidence>
<name>Q6LP77_PHOPR</name>
<accession>Q6LP77</accession>
<protein>
    <recommendedName>
        <fullName evidence="1">DNA-directed DNA polymerase</fullName>
        <ecNumber evidence="1">2.7.7.7</ecNumber>
    </recommendedName>
</protein>
<evidence type="ECO:0000256" key="1">
    <source>
        <dbReference type="ARBA" id="ARBA00012417"/>
    </source>
</evidence>
<reference evidence="8" key="1">
    <citation type="journal article" date="2005" name="Science">
        <title>Life at depth: Photobacterium profundum genome sequence and expression analysis.</title>
        <authorList>
            <person name="Vezzi A."/>
            <person name="Campanaro S."/>
            <person name="D'Angelo M."/>
            <person name="Simonato F."/>
            <person name="Vitulo N."/>
            <person name="Lauro F.M."/>
            <person name="Cestaro A."/>
            <person name="Malacrida G."/>
            <person name="Simionati B."/>
            <person name="Cannata N."/>
            <person name="Romualdi C."/>
            <person name="Bartlett D.H."/>
            <person name="Valle G."/>
        </authorList>
    </citation>
    <scope>NUCLEOTIDE SEQUENCE [LARGE SCALE GENOMIC DNA]</scope>
    <source>
        <strain evidence="8">ATCC BAA-1253 / SS9</strain>
    </source>
</reference>
<dbReference type="STRING" id="298386.PBPRA2517"/>
<dbReference type="KEGG" id="ppr:PBPRA2517"/>
<dbReference type="NCBIfam" id="NF006602">
    <property type="entry name" value="PRK09146.1"/>
    <property type="match status" value="1"/>
</dbReference>